<name>A0A4S8LCV4_DENBC</name>
<dbReference type="Proteomes" id="UP000297245">
    <property type="component" value="Unassembled WGS sequence"/>
</dbReference>
<reference evidence="2 3" key="1">
    <citation type="journal article" date="2019" name="Nat. Ecol. Evol.">
        <title>Megaphylogeny resolves global patterns of mushroom evolution.</title>
        <authorList>
            <person name="Varga T."/>
            <person name="Krizsan K."/>
            <person name="Foldi C."/>
            <person name="Dima B."/>
            <person name="Sanchez-Garcia M."/>
            <person name="Sanchez-Ramirez S."/>
            <person name="Szollosi G.J."/>
            <person name="Szarkandi J.G."/>
            <person name="Papp V."/>
            <person name="Albert L."/>
            <person name="Andreopoulos W."/>
            <person name="Angelini C."/>
            <person name="Antonin V."/>
            <person name="Barry K.W."/>
            <person name="Bougher N.L."/>
            <person name="Buchanan P."/>
            <person name="Buyck B."/>
            <person name="Bense V."/>
            <person name="Catcheside P."/>
            <person name="Chovatia M."/>
            <person name="Cooper J."/>
            <person name="Damon W."/>
            <person name="Desjardin D."/>
            <person name="Finy P."/>
            <person name="Geml J."/>
            <person name="Haridas S."/>
            <person name="Hughes K."/>
            <person name="Justo A."/>
            <person name="Karasinski D."/>
            <person name="Kautmanova I."/>
            <person name="Kiss B."/>
            <person name="Kocsube S."/>
            <person name="Kotiranta H."/>
            <person name="LaButti K.M."/>
            <person name="Lechner B.E."/>
            <person name="Liimatainen K."/>
            <person name="Lipzen A."/>
            <person name="Lukacs Z."/>
            <person name="Mihaltcheva S."/>
            <person name="Morgado L.N."/>
            <person name="Niskanen T."/>
            <person name="Noordeloos M.E."/>
            <person name="Ohm R.A."/>
            <person name="Ortiz-Santana B."/>
            <person name="Ovrebo C."/>
            <person name="Racz N."/>
            <person name="Riley R."/>
            <person name="Savchenko A."/>
            <person name="Shiryaev A."/>
            <person name="Soop K."/>
            <person name="Spirin V."/>
            <person name="Szebenyi C."/>
            <person name="Tomsovsky M."/>
            <person name="Tulloss R.E."/>
            <person name="Uehling J."/>
            <person name="Grigoriev I.V."/>
            <person name="Vagvolgyi C."/>
            <person name="Papp T."/>
            <person name="Martin F.M."/>
            <person name="Miettinen O."/>
            <person name="Hibbett D.S."/>
            <person name="Nagy L.G."/>
        </authorList>
    </citation>
    <scope>NUCLEOTIDE SEQUENCE [LARGE SCALE GENOMIC DNA]</scope>
    <source>
        <strain evidence="2 3">CBS 962.96</strain>
    </source>
</reference>
<gene>
    <name evidence="2" type="ORF">K435DRAFT_868157</name>
    <name evidence="1" type="ORF">K435DRAFT_874341</name>
</gene>
<evidence type="ECO:0000313" key="2">
    <source>
        <dbReference type="EMBL" id="THU86541.1"/>
    </source>
</evidence>
<dbReference type="EMBL" id="ML179492">
    <property type="protein sequence ID" value="THU86541.1"/>
    <property type="molecule type" value="Genomic_DNA"/>
</dbReference>
<organism evidence="2 3">
    <name type="scientific">Dendrothele bispora (strain CBS 962.96)</name>
    <dbReference type="NCBI Taxonomy" id="1314807"/>
    <lineage>
        <taxon>Eukaryota</taxon>
        <taxon>Fungi</taxon>
        <taxon>Dikarya</taxon>
        <taxon>Basidiomycota</taxon>
        <taxon>Agaricomycotina</taxon>
        <taxon>Agaricomycetes</taxon>
        <taxon>Agaricomycetidae</taxon>
        <taxon>Agaricales</taxon>
        <taxon>Agaricales incertae sedis</taxon>
        <taxon>Dendrothele</taxon>
    </lineage>
</organism>
<protein>
    <submittedName>
        <fullName evidence="2">Uncharacterized protein</fullName>
    </submittedName>
</protein>
<dbReference type="EMBL" id="ML179900">
    <property type="protein sequence ID" value="THU80490.1"/>
    <property type="molecule type" value="Genomic_DNA"/>
</dbReference>
<accession>A0A4S8LCV4</accession>
<sequence>MPTIETVLKLDKFGWADSKNVVVRGGSAGGYSVLDYHDTSDIVCYGFTPLWARGWGFEDESLHKSEYCLCDRLRGGTLEESEDVWEEVRFIVLSCRYVHFRDSPRKRNNVIPMDRMVEVGR</sequence>
<dbReference type="AlphaFoldDB" id="A0A4S8LCV4"/>
<evidence type="ECO:0000313" key="3">
    <source>
        <dbReference type="Proteomes" id="UP000297245"/>
    </source>
</evidence>
<proteinExistence type="predicted"/>
<keyword evidence="3" id="KW-1185">Reference proteome</keyword>
<evidence type="ECO:0000313" key="1">
    <source>
        <dbReference type="EMBL" id="THU80490.1"/>
    </source>
</evidence>